<evidence type="ECO:0000313" key="2">
    <source>
        <dbReference type="EMBL" id="TCP07435.1"/>
    </source>
</evidence>
<dbReference type="EMBL" id="SLXE01000007">
    <property type="protein sequence ID" value="TCP07435.1"/>
    <property type="molecule type" value="Genomic_DNA"/>
</dbReference>
<dbReference type="InterPro" id="IPR050523">
    <property type="entry name" value="AKR_Detox_Biosynth"/>
</dbReference>
<dbReference type="Proteomes" id="UP000294721">
    <property type="component" value="Unassembled WGS sequence"/>
</dbReference>
<name>A0AAE9GVU8_9NEIS</name>
<dbReference type="KEGG" id="usu:LVJ78_02820"/>
<dbReference type="Proteomes" id="UP000829756">
    <property type="component" value="Chromosome"/>
</dbReference>
<dbReference type="Gene3D" id="3.20.20.100">
    <property type="entry name" value="NADP-dependent oxidoreductase domain"/>
    <property type="match status" value="1"/>
</dbReference>
<dbReference type="PANTHER" id="PTHR43364">
    <property type="entry name" value="NADH-SPECIFIC METHYLGLYOXAL REDUCTASE-RELATED"/>
    <property type="match status" value="1"/>
</dbReference>
<accession>A0AAE9GVU8</accession>
<reference evidence="3" key="3">
    <citation type="journal article" date="2022" name="Res Sq">
        <title>Evolution of multicellular longitudinally dividing oral cavity symbionts (Neisseriaceae).</title>
        <authorList>
            <person name="Nyongesa S."/>
            <person name="Weber P."/>
            <person name="Bernet E."/>
            <person name="Pullido F."/>
            <person name="Nieckarz M."/>
            <person name="Delaby M."/>
            <person name="Nieves C."/>
            <person name="Viehboeck T."/>
            <person name="Krause N."/>
            <person name="Rivera-Millot A."/>
            <person name="Nakamura A."/>
            <person name="Vischer N."/>
            <person name="VanNieuwenhze M."/>
            <person name="Brun Y."/>
            <person name="Cava F."/>
            <person name="Bulgheresi S."/>
            <person name="Veyrier F."/>
        </authorList>
    </citation>
    <scope>NUCLEOTIDE SEQUENCE</scope>
    <source>
        <strain evidence="3">1258/02</strain>
    </source>
</reference>
<feature type="domain" description="NADP-dependent oxidoreductase" evidence="1">
    <location>
        <begin position="11"/>
        <end position="286"/>
    </location>
</feature>
<dbReference type="AlphaFoldDB" id="A0AAE9GVU8"/>
<dbReference type="PANTHER" id="PTHR43364:SF1">
    <property type="entry name" value="OXIDOREDUCTASE YDHF"/>
    <property type="match status" value="1"/>
</dbReference>
<proteinExistence type="predicted"/>
<evidence type="ECO:0000313" key="5">
    <source>
        <dbReference type="Proteomes" id="UP000829756"/>
    </source>
</evidence>
<evidence type="ECO:0000313" key="4">
    <source>
        <dbReference type="Proteomes" id="UP000294721"/>
    </source>
</evidence>
<evidence type="ECO:0000259" key="1">
    <source>
        <dbReference type="Pfam" id="PF00248"/>
    </source>
</evidence>
<organism evidence="3 5">
    <name type="scientific">Uruburuella suis</name>
    <dbReference type="NCBI Taxonomy" id="252130"/>
    <lineage>
        <taxon>Bacteria</taxon>
        <taxon>Pseudomonadati</taxon>
        <taxon>Pseudomonadota</taxon>
        <taxon>Betaproteobacteria</taxon>
        <taxon>Neisseriales</taxon>
        <taxon>Neisseriaceae</taxon>
        <taxon>Uruburuella</taxon>
    </lineage>
</organism>
<reference evidence="3" key="2">
    <citation type="submission" date="2021-12" db="EMBL/GenBank/DDBJ databases">
        <authorList>
            <person name="Veyrier F.J."/>
        </authorList>
    </citation>
    <scope>NUCLEOTIDE SEQUENCE</scope>
    <source>
        <strain evidence="3">1258/02</strain>
    </source>
</reference>
<dbReference type="EMBL" id="CP091507">
    <property type="protein sequence ID" value="UOO79969.1"/>
    <property type="molecule type" value="Genomic_DNA"/>
</dbReference>
<keyword evidence="4" id="KW-1185">Reference proteome</keyword>
<gene>
    <name evidence="2" type="ORF">EV680_10758</name>
    <name evidence="3" type="ORF">LVJ78_02820</name>
</gene>
<dbReference type="InterPro" id="IPR023210">
    <property type="entry name" value="NADP_OxRdtase_dom"/>
</dbReference>
<dbReference type="Pfam" id="PF00248">
    <property type="entry name" value="Aldo_ket_red"/>
    <property type="match status" value="1"/>
</dbReference>
<dbReference type="RefSeq" id="WP_132953449.1">
    <property type="nucleotide sequence ID" value="NZ_CP091507.1"/>
</dbReference>
<dbReference type="InterPro" id="IPR036812">
    <property type="entry name" value="NAD(P)_OxRdtase_dom_sf"/>
</dbReference>
<dbReference type="SUPFAM" id="SSF51430">
    <property type="entry name" value="NAD(P)-linked oxidoreductase"/>
    <property type="match status" value="1"/>
</dbReference>
<dbReference type="CDD" id="cd19092">
    <property type="entry name" value="AKR_BsYcsN_EcYdhF-like"/>
    <property type="match status" value="1"/>
</dbReference>
<reference evidence="2 4" key="1">
    <citation type="submission" date="2019-03" db="EMBL/GenBank/DDBJ databases">
        <title>Genomic Encyclopedia of Type Strains, Phase IV (KMG-IV): sequencing the most valuable type-strain genomes for metagenomic binning, comparative biology and taxonomic classification.</title>
        <authorList>
            <person name="Goeker M."/>
        </authorList>
    </citation>
    <scope>NUCLEOTIDE SEQUENCE [LARGE SCALE GENOMIC DNA]</scope>
    <source>
        <strain evidence="2 4">DSM 17474</strain>
    </source>
</reference>
<dbReference type="GO" id="GO:0005829">
    <property type="term" value="C:cytosol"/>
    <property type="evidence" value="ECO:0007669"/>
    <property type="project" value="TreeGrafter"/>
</dbReference>
<protein>
    <submittedName>
        <fullName evidence="3">Aldo/keto reductase</fullName>
    </submittedName>
    <submittedName>
        <fullName evidence="2">Oxidoreductase</fullName>
    </submittedName>
</protein>
<evidence type="ECO:0000313" key="3">
    <source>
        <dbReference type="EMBL" id="UOO79969.1"/>
    </source>
</evidence>
<sequence>MSGQDLNLGRLVHGYWRAHEWGLNAEGYLALIHDVLSLGIRTFDHAACYGGFANEEAFGQALALEKGLREQMTIVSKCGIVFPNAQLPEMKSKHYDNSRAHIVWSAERSVEKLQCGYLDLLLIHRPSPCAHPEEIAAAFDDLHRRGLVRHFGVSNYSAQKFSMLQSYVDQPLATNQIEISPLHLAPFEDGSLDYLLEKRVQPMAWSPLGGGRLFDKADLQSRRVAQALLAAGERQGETRLDTLAYAWLLAHPAKITPIVGSGRLARIRDAADALAVRFTEEEWIAVYAAAQGHDVP</sequence>